<accession>A0A2M4D630</accession>
<dbReference type="EMBL" id="GGFL01008864">
    <property type="protein sequence ID" value="MBW73042.1"/>
    <property type="molecule type" value="Transcribed_RNA"/>
</dbReference>
<evidence type="ECO:0000313" key="1">
    <source>
        <dbReference type="EMBL" id="MBW73042.1"/>
    </source>
</evidence>
<name>A0A2M4D630_ANODA</name>
<reference evidence="1" key="1">
    <citation type="submission" date="2018-01" db="EMBL/GenBank/DDBJ databases">
        <title>An insight into the sialome of Amazonian anophelines.</title>
        <authorList>
            <person name="Ribeiro J.M."/>
            <person name="Scarpassa V."/>
            <person name="Calvo E."/>
        </authorList>
    </citation>
    <scope>NUCLEOTIDE SEQUENCE</scope>
</reference>
<proteinExistence type="predicted"/>
<organism evidence="1">
    <name type="scientific">Anopheles darlingi</name>
    <name type="common">Mosquito</name>
    <dbReference type="NCBI Taxonomy" id="43151"/>
    <lineage>
        <taxon>Eukaryota</taxon>
        <taxon>Metazoa</taxon>
        <taxon>Ecdysozoa</taxon>
        <taxon>Arthropoda</taxon>
        <taxon>Hexapoda</taxon>
        <taxon>Insecta</taxon>
        <taxon>Pterygota</taxon>
        <taxon>Neoptera</taxon>
        <taxon>Endopterygota</taxon>
        <taxon>Diptera</taxon>
        <taxon>Nematocera</taxon>
        <taxon>Culicoidea</taxon>
        <taxon>Culicidae</taxon>
        <taxon>Anophelinae</taxon>
        <taxon>Anopheles</taxon>
    </lineage>
</organism>
<dbReference type="AlphaFoldDB" id="A0A2M4D630"/>
<sequence length="126" mass="13782">MKKKLFESLSLSATLTGTTAVGTGRKRSSDRTRDLIIRNVRAVSGSLANDKAVEAVSFCYSFCSCSDAMRCILRPRMVPRPVPVVEGSKWTPITLSLIGQRSSVTMQQRLAAAVWLQAASDRFASR</sequence>
<protein>
    <submittedName>
        <fullName evidence="1">Putative secreted protein</fullName>
    </submittedName>
</protein>